<evidence type="ECO:0000313" key="3">
    <source>
        <dbReference type="Proteomes" id="UP000236621"/>
    </source>
</evidence>
<feature type="region of interest" description="Disordered" evidence="1">
    <location>
        <begin position="150"/>
        <end position="173"/>
    </location>
</feature>
<dbReference type="Proteomes" id="UP000236621">
    <property type="component" value="Unassembled WGS sequence"/>
</dbReference>
<feature type="compositionally biased region" description="Polar residues" evidence="1">
    <location>
        <begin position="9"/>
        <end position="25"/>
    </location>
</feature>
<dbReference type="EMBL" id="NRSZ01000872">
    <property type="protein sequence ID" value="PNY24561.1"/>
    <property type="molecule type" value="Genomic_DNA"/>
</dbReference>
<feature type="region of interest" description="Disordered" evidence="1">
    <location>
        <begin position="1"/>
        <end position="112"/>
    </location>
</feature>
<accession>A0A2K3QAN1</accession>
<protein>
    <submittedName>
        <fullName evidence="2">Uncharacterized protein</fullName>
    </submittedName>
</protein>
<name>A0A2K3QAN1_9HYPO</name>
<feature type="compositionally biased region" description="Basic and acidic residues" evidence="1">
    <location>
        <begin position="71"/>
        <end position="83"/>
    </location>
</feature>
<evidence type="ECO:0000256" key="1">
    <source>
        <dbReference type="SAM" id="MobiDB-lite"/>
    </source>
</evidence>
<dbReference type="AlphaFoldDB" id="A0A2K3QAN1"/>
<gene>
    <name evidence="2" type="ORF">TCAP_05503</name>
</gene>
<keyword evidence="3" id="KW-1185">Reference proteome</keyword>
<feature type="compositionally biased region" description="Basic residues" evidence="1">
    <location>
        <begin position="84"/>
        <end position="98"/>
    </location>
</feature>
<comment type="caution">
    <text evidence="2">The sequence shown here is derived from an EMBL/GenBank/DDBJ whole genome shotgun (WGS) entry which is preliminary data.</text>
</comment>
<feature type="non-terminal residue" evidence="2">
    <location>
        <position position="1"/>
    </location>
</feature>
<organism evidence="2 3">
    <name type="scientific">Tolypocladium capitatum</name>
    <dbReference type="NCBI Taxonomy" id="45235"/>
    <lineage>
        <taxon>Eukaryota</taxon>
        <taxon>Fungi</taxon>
        <taxon>Dikarya</taxon>
        <taxon>Ascomycota</taxon>
        <taxon>Pezizomycotina</taxon>
        <taxon>Sordariomycetes</taxon>
        <taxon>Hypocreomycetidae</taxon>
        <taxon>Hypocreales</taxon>
        <taxon>Ophiocordycipitaceae</taxon>
        <taxon>Tolypocladium</taxon>
    </lineage>
</organism>
<sequence length="173" mass="19071">STFQHRSESFASSRLAASTTQQRPLASTARPKFTHPNGFRQGPRQAGQGDPSSRPNRLSWWRHPGARRVHGRPDAIHHPERQRPCSRGRHPVPARVRTRSQTSAIDNDGGAGVGCKTTRDGWVGHEGWVEHESWGRRFVGVSALGHGPLADELSSRTTGRLPGREHLDSFSGL</sequence>
<evidence type="ECO:0000313" key="2">
    <source>
        <dbReference type="EMBL" id="PNY24561.1"/>
    </source>
</evidence>
<feature type="compositionally biased region" description="Basic and acidic residues" evidence="1">
    <location>
        <begin position="162"/>
        <end position="173"/>
    </location>
</feature>
<proteinExistence type="predicted"/>
<reference evidence="2 3" key="1">
    <citation type="submission" date="2017-08" db="EMBL/GenBank/DDBJ databases">
        <title>Harnessing the power of phylogenomics to disentangle the directionality and signatures of interkingdom host jumping in the parasitic fungal genus Tolypocladium.</title>
        <authorList>
            <person name="Quandt C.A."/>
            <person name="Patterson W."/>
            <person name="Spatafora J.W."/>
        </authorList>
    </citation>
    <scope>NUCLEOTIDE SEQUENCE [LARGE SCALE GENOMIC DNA]</scope>
    <source>
        <strain evidence="2 3">CBS 113982</strain>
    </source>
</reference>